<proteinExistence type="predicted"/>
<reference evidence="2" key="1">
    <citation type="journal article" date="2019" name="Int. J. Syst. Evol. Microbiol.">
        <title>The Global Catalogue of Microorganisms (GCM) 10K type strain sequencing project: providing services to taxonomists for standard genome sequencing and annotation.</title>
        <authorList>
            <consortium name="The Broad Institute Genomics Platform"/>
            <consortium name="The Broad Institute Genome Sequencing Center for Infectious Disease"/>
            <person name="Wu L."/>
            <person name="Ma J."/>
        </authorList>
    </citation>
    <scope>NUCLEOTIDE SEQUENCE [LARGE SCALE GENOMIC DNA]</scope>
    <source>
        <strain evidence="2">JCM 17712</strain>
    </source>
</reference>
<sequence>MFDIPDKIRFLKTHHNSDTSLEQDSPLTSETNLQWQKILNDILIGSYHYCRKNKAKSLDISFQKDVIDFSDDDTVAQRISSINYYLSACLLKDDFDDCYITKCYSSGSFDDFYFSVKADNSSFPLHLGKKKYRKIFYSKVLIKTPRKEVLIRNN</sequence>
<protein>
    <submittedName>
        <fullName evidence="1">Uncharacterized protein</fullName>
    </submittedName>
</protein>
<organism evidence="1 2">
    <name type="scientific">Bartonella jaculi</name>
    <dbReference type="NCBI Taxonomy" id="686226"/>
    <lineage>
        <taxon>Bacteria</taxon>
        <taxon>Pseudomonadati</taxon>
        <taxon>Pseudomonadota</taxon>
        <taxon>Alphaproteobacteria</taxon>
        <taxon>Hyphomicrobiales</taxon>
        <taxon>Bartonellaceae</taxon>
        <taxon>Bartonella</taxon>
    </lineage>
</organism>
<comment type="caution">
    <text evidence="1">The sequence shown here is derived from an EMBL/GenBank/DDBJ whole genome shotgun (WGS) entry which is preliminary data.</text>
</comment>
<keyword evidence="2" id="KW-1185">Reference proteome</keyword>
<evidence type="ECO:0000313" key="1">
    <source>
        <dbReference type="EMBL" id="GAA5107227.1"/>
    </source>
</evidence>
<gene>
    <name evidence="1" type="ORF">GCM10023261_08440</name>
</gene>
<name>A0ABP9N1Y6_9HYPH</name>
<evidence type="ECO:0000313" key="2">
    <source>
        <dbReference type="Proteomes" id="UP001500864"/>
    </source>
</evidence>
<accession>A0ABP9N1Y6</accession>
<dbReference type="Proteomes" id="UP001500864">
    <property type="component" value="Unassembled WGS sequence"/>
</dbReference>
<dbReference type="EMBL" id="BAABIZ010000006">
    <property type="protein sequence ID" value="GAA5107227.1"/>
    <property type="molecule type" value="Genomic_DNA"/>
</dbReference>
<dbReference type="RefSeq" id="WP_345115626.1">
    <property type="nucleotide sequence ID" value="NZ_BAABIZ010000006.1"/>
</dbReference>